<protein>
    <recommendedName>
        <fullName evidence="3">MULE transposase domain-containing protein</fullName>
    </recommendedName>
</protein>
<sequence>MNVHSEKDGKLDVKGYLGNVGHDIEPSLLRLNKNQEELLKSLLNDKIVKDEAPCFYNGFRAVFPSARAKLHYCIWHVDQTFMRATTRLEERLAGDHSQTTAVLNTTMISERWHLRIKEDFLQRNINARADFLVDRSMLIELNTRSTLPQIA</sequence>
<evidence type="ECO:0000313" key="2">
    <source>
        <dbReference type="Proteomes" id="UP000053660"/>
    </source>
</evidence>
<organism evidence="1 2">
    <name type="scientific">Oesophagostomum dentatum</name>
    <name type="common">Nodular worm</name>
    <dbReference type="NCBI Taxonomy" id="61180"/>
    <lineage>
        <taxon>Eukaryota</taxon>
        <taxon>Metazoa</taxon>
        <taxon>Ecdysozoa</taxon>
        <taxon>Nematoda</taxon>
        <taxon>Chromadorea</taxon>
        <taxon>Rhabditida</taxon>
        <taxon>Rhabditina</taxon>
        <taxon>Rhabditomorpha</taxon>
        <taxon>Strongyloidea</taxon>
        <taxon>Strongylidae</taxon>
        <taxon>Oesophagostomum</taxon>
    </lineage>
</organism>
<evidence type="ECO:0008006" key="3">
    <source>
        <dbReference type="Google" id="ProtNLM"/>
    </source>
</evidence>
<dbReference type="Proteomes" id="UP000053660">
    <property type="component" value="Unassembled WGS sequence"/>
</dbReference>
<gene>
    <name evidence="1" type="ORF">OESDEN_03631</name>
</gene>
<name>A0A0B1TLX3_OESDE</name>
<keyword evidence="2" id="KW-1185">Reference proteome</keyword>
<proteinExistence type="predicted"/>
<accession>A0A0B1TLX3</accession>
<reference evidence="1 2" key="1">
    <citation type="submission" date="2014-03" db="EMBL/GenBank/DDBJ databases">
        <title>Draft genome of the hookworm Oesophagostomum dentatum.</title>
        <authorList>
            <person name="Mitreva M."/>
        </authorList>
    </citation>
    <scope>NUCLEOTIDE SEQUENCE [LARGE SCALE GENOMIC DNA]</scope>
    <source>
        <strain evidence="1 2">OD-Hann</strain>
    </source>
</reference>
<dbReference type="EMBL" id="KN549676">
    <property type="protein sequence ID" value="KHJ96410.1"/>
    <property type="molecule type" value="Genomic_DNA"/>
</dbReference>
<evidence type="ECO:0000313" key="1">
    <source>
        <dbReference type="EMBL" id="KHJ96410.1"/>
    </source>
</evidence>
<dbReference type="AlphaFoldDB" id="A0A0B1TLX3"/>